<evidence type="ECO:0000313" key="8">
    <source>
        <dbReference type="EMBL" id="XAU14189.1"/>
    </source>
</evidence>
<dbReference type="Gene3D" id="2.40.420.20">
    <property type="match status" value="1"/>
</dbReference>
<dbReference type="Pfam" id="PF25876">
    <property type="entry name" value="HH_MFP_RND"/>
    <property type="match status" value="1"/>
</dbReference>
<feature type="domain" description="Multidrug resistance protein MdtA-like C-terminal permuted SH3" evidence="7">
    <location>
        <begin position="296"/>
        <end position="352"/>
    </location>
</feature>
<dbReference type="Proteomes" id="UP001447842">
    <property type="component" value="Chromosome"/>
</dbReference>
<dbReference type="Pfam" id="PF25944">
    <property type="entry name" value="Beta-barrel_RND"/>
    <property type="match status" value="1"/>
</dbReference>
<evidence type="ECO:0000256" key="2">
    <source>
        <dbReference type="ARBA" id="ARBA00009477"/>
    </source>
</evidence>
<dbReference type="InterPro" id="IPR006143">
    <property type="entry name" value="RND_pump_MFP"/>
</dbReference>
<protein>
    <submittedName>
        <fullName evidence="8">Efflux RND transporter periplasmic adaptor subunit</fullName>
    </submittedName>
</protein>
<dbReference type="PANTHER" id="PTHR30158:SF3">
    <property type="entry name" value="MULTIDRUG EFFLUX PUMP SUBUNIT ACRA-RELATED"/>
    <property type="match status" value="1"/>
</dbReference>
<evidence type="ECO:0000313" key="9">
    <source>
        <dbReference type="Proteomes" id="UP001447842"/>
    </source>
</evidence>
<comment type="similarity">
    <text evidence="2">Belongs to the membrane fusion protein (MFP) (TC 8.A.1) family.</text>
</comment>
<dbReference type="Gene3D" id="2.40.50.100">
    <property type="match status" value="1"/>
</dbReference>
<sequence>MKRPPYAPLVFAASLLFGSSLVAETAAPAAPAPHADAYVVKAVAKRDVVLNYPARLKSIRSATVVSRVTGVLLTKRFKEGDYVKQGARLYKIEPDLYQAAVNEQKASVILQESLYTKAERDWKRAQALYKDNAISVQEHDAALSAYETARAQVNAAKAQLQTRELELGYTDVVAPISGIAGIKQTDVGNVVNAGTPLVTITQTDPIYALFSIPAGDLQKARVENKEGRWSWGDEGRLKASLDVDGIKVSGDIDFIAPTADTQTGSISMRARFKNSDNLLLPGTFGRVTLEGISRDNVIMIPQKAVLQNPMGTIVFVEQEGQAAVRPVVLGDPVGNSFVVRKGLAEGDKVIVNNFFRVKPGAPVIIDKTVDAEGK</sequence>
<organism evidence="8 9">
    <name type="scientific">Sulfurimonas diazotrophicus</name>
    <dbReference type="NCBI Taxonomy" id="3131939"/>
    <lineage>
        <taxon>Bacteria</taxon>
        <taxon>Pseudomonadati</taxon>
        <taxon>Campylobacterota</taxon>
        <taxon>Epsilonproteobacteria</taxon>
        <taxon>Campylobacterales</taxon>
        <taxon>Sulfurimonadaceae</taxon>
        <taxon>Sulfurimonas</taxon>
    </lineage>
</organism>
<dbReference type="PANTHER" id="PTHR30158">
    <property type="entry name" value="ACRA/E-RELATED COMPONENT OF DRUG EFFLUX TRANSPORTER"/>
    <property type="match status" value="1"/>
</dbReference>
<dbReference type="SUPFAM" id="SSF111369">
    <property type="entry name" value="HlyD-like secretion proteins"/>
    <property type="match status" value="1"/>
</dbReference>
<dbReference type="InterPro" id="IPR058625">
    <property type="entry name" value="MdtA-like_BSH"/>
</dbReference>
<dbReference type="Pfam" id="PF25917">
    <property type="entry name" value="BSH_RND"/>
    <property type="match status" value="1"/>
</dbReference>
<evidence type="ECO:0000259" key="6">
    <source>
        <dbReference type="Pfam" id="PF25944"/>
    </source>
</evidence>
<gene>
    <name evidence="8" type="ORF">WCY31_07955</name>
</gene>
<dbReference type="Gene3D" id="1.10.287.470">
    <property type="entry name" value="Helix hairpin bin"/>
    <property type="match status" value="1"/>
</dbReference>
<name>A0ABZ3H9A3_9BACT</name>
<feature type="chain" id="PRO_5046606905" evidence="3">
    <location>
        <begin position="23"/>
        <end position="374"/>
    </location>
</feature>
<evidence type="ECO:0000256" key="3">
    <source>
        <dbReference type="SAM" id="SignalP"/>
    </source>
</evidence>
<keyword evidence="9" id="KW-1185">Reference proteome</keyword>
<accession>A0ABZ3H9A3</accession>
<dbReference type="NCBIfam" id="TIGR01730">
    <property type="entry name" value="RND_mfp"/>
    <property type="match status" value="1"/>
</dbReference>
<feature type="signal peptide" evidence="3">
    <location>
        <begin position="1"/>
        <end position="22"/>
    </location>
</feature>
<feature type="domain" description="Multidrug resistance protein MdtA-like alpha-helical hairpin" evidence="4">
    <location>
        <begin position="103"/>
        <end position="170"/>
    </location>
</feature>
<evidence type="ECO:0000256" key="1">
    <source>
        <dbReference type="ARBA" id="ARBA00004196"/>
    </source>
</evidence>
<evidence type="ECO:0000259" key="5">
    <source>
        <dbReference type="Pfam" id="PF25917"/>
    </source>
</evidence>
<keyword evidence="3" id="KW-0732">Signal</keyword>
<evidence type="ECO:0000259" key="4">
    <source>
        <dbReference type="Pfam" id="PF25876"/>
    </source>
</evidence>
<dbReference type="InterPro" id="IPR058626">
    <property type="entry name" value="MdtA-like_b-barrel"/>
</dbReference>
<proteinExistence type="inferred from homology"/>
<feature type="domain" description="Multidrug resistance protein MdtA-like beta-barrel" evidence="6">
    <location>
        <begin position="205"/>
        <end position="289"/>
    </location>
</feature>
<dbReference type="EMBL" id="CP147920">
    <property type="protein sequence ID" value="XAU14189.1"/>
    <property type="molecule type" value="Genomic_DNA"/>
</dbReference>
<dbReference type="Pfam" id="PF25967">
    <property type="entry name" value="RND-MFP_C"/>
    <property type="match status" value="1"/>
</dbReference>
<comment type="subcellular location">
    <subcellularLocation>
        <location evidence="1">Cell envelope</location>
    </subcellularLocation>
</comment>
<reference evidence="8 9" key="1">
    <citation type="submission" date="2024-03" db="EMBL/GenBank/DDBJ databases">
        <title>Sulfurimonas sp. HSL3-1.</title>
        <authorList>
            <person name="Wang S."/>
        </authorList>
    </citation>
    <scope>NUCLEOTIDE SEQUENCE [LARGE SCALE GENOMIC DNA]</scope>
    <source>
        <strain evidence="8 9">HSL3-1</strain>
    </source>
</reference>
<evidence type="ECO:0000259" key="7">
    <source>
        <dbReference type="Pfam" id="PF25967"/>
    </source>
</evidence>
<dbReference type="Gene3D" id="2.40.30.170">
    <property type="match status" value="1"/>
</dbReference>
<dbReference type="RefSeq" id="WP_345971994.1">
    <property type="nucleotide sequence ID" value="NZ_CP147920.1"/>
</dbReference>
<dbReference type="InterPro" id="IPR058627">
    <property type="entry name" value="MdtA-like_C"/>
</dbReference>
<dbReference type="InterPro" id="IPR058624">
    <property type="entry name" value="MdtA-like_HH"/>
</dbReference>
<feature type="domain" description="Multidrug resistance protein MdtA-like barrel-sandwich hybrid" evidence="5">
    <location>
        <begin position="60"/>
        <end position="201"/>
    </location>
</feature>